<dbReference type="Gene3D" id="2.30.29.30">
    <property type="entry name" value="Pleckstrin-homology domain (PH domain)/Phosphotyrosine-binding domain (PTB)"/>
    <property type="match status" value="1"/>
</dbReference>
<comment type="caution">
    <text evidence="1">The sequence shown here is derived from an EMBL/GenBank/DDBJ whole genome shotgun (WGS) entry which is preliminary data.</text>
</comment>
<protein>
    <submittedName>
        <fullName evidence="1">GEM-like protein 4</fullName>
    </submittedName>
</protein>
<proteinExistence type="predicted"/>
<evidence type="ECO:0000313" key="1">
    <source>
        <dbReference type="EMBL" id="KAE8671151.1"/>
    </source>
</evidence>
<dbReference type="Proteomes" id="UP000436088">
    <property type="component" value="Unassembled WGS sequence"/>
</dbReference>
<dbReference type="InterPro" id="IPR011993">
    <property type="entry name" value="PH-like_dom_sf"/>
</dbReference>
<gene>
    <name evidence="1" type="ORF">F3Y22_tig00111990pilonHSYRG00028</name>
</gene>
<dbReference type="AlphaFoldDB" id="A0A6A2X7D2"/>
<keyword evidence="2" id="KW-1185">Reference proteome</keyword>
<dbReference type="PANTHER" id="PTHR31969">
    <property type="entry name" value="GEM-LIKE PROTEIN 2"/>
    <property type="match status" value="1"/>
</dbReference>
<evidence type="ECO:0000313" key="2">
    <source>
        <dbReference type="Proteomes" id="UP000436088"/>
    </source>
</evidence>
<reference evidence="1" key="1">
    <citation type="submission" date="2019-09" db="EMBL/GenBank/DDBJ databases">
        <title>Draft genome information of white flower Hibiscus syriacus.</title>
        <authorList>
            <person name="Kim Y.-M."/>
        </authorList>
    </citation>
    <scope>NUCLEOTIDE SEQUENCE [LARGE SCALE GENOMIC DNA]</scope>
    <source>
        <strain evidence="1">YM2019G1</strain>
    </source>
</reference>
<sequence>MLFIDNIRSYCRPSFHLHCKGGLFSDRSIKISSPNGESFKVHYKLLIPIEKIKGVNQSENMKRPRQKYMEIVAVDGFDFWFMGFLNYKKAFKYLQRAISHRLDDVQVTF</sequence>
<name>A0A6A2X7D2_HIBSY</name>
<accession>A0A6A2X7D2</accession>
<dbReference type="EMBL" id="VEPZ02001480">
    <property type="protein sequence ID" value="KAE8671151.1"/>
    <property type="molecule type" value="Genomic_DNA"/>
</dbReference>
<organism evidence="1 2">
    <name type="scientific">Hibiscus syriacus</name>
    <name type="common">Rose of Sharon</name>
    <dbReference type="NCBI Taxonomy" id="106335"/>
    <lineage>
        <taxon>Eukaryota</taxon>
        <taxon>Viridiplantae</taxon>
        <taxon>Streptophyta</taxon>
        <taxon>Embryophyta</taxon>
        <taxon>Tracheophyta</taxon>
        <taxon>Spermatophyta</taxon>
        <taxon>Magnoliopsida</taxon>
        <taxon>eudicotyledons</taxon>
        <taxon>Gunneridae</taxon>
        <taxon>Pentapetalae</taxon>
        <taxon>rosids</taxon>
        <taxon>malvids</taxon>
        <taxon>Malvales</taxon>
        <taxon>Malvaceae</taxon>
        <taxon>Malvoideae</taxon>
        <taxon>Hibiscus</taxon>
    </lineage>
</organism>
<dbReference type="InterPro" id="IPR037848">
    <property type="entry name" value="GEM-like"/>
</dbReference>